<keyword evidence="2 4" id="KW-0238">DNA-binding</keyword>
<evidence type="ECO:0000259" key="5">
    <source>
        <dbReference type="PROSITE" id="PS51898"/>
    </source>
</evidence>
<dbReference type="InterPro" id="IPR010998">
    <property type="entry name" value="Integrase_recombinase_N"/>
</dbReference>
<sequence length="316" mass="36332">MGLSMGSGDLLSAINNWLCWLREERRYSPNTVAAYERDIMDFYRSVCGEPCERAVSLQEVQELRSAEFRSWLADRFKQGKQSASNARAISVVRSFFRYLHHKCGMKSSVVFNISKPIVRRSLPKVLEEPQMRKVMEEPEDLHWTHRRDLAVSALLYGCGLRISEAVNIKFCDLRQDELRVLGKGSKERVIPILPWVRCIIDEYVASCPHQRVHGASSTEYVFVGLRGGRLSRTYFAYRMKGLRRRIGLPETTTPHTLRHSFATHLFLEGADIRVVQELLGHASLATTQVYTHLDYNSVIENYRGFHPQTIKKNGLT</sequence>
<accession>A0A643CK32</accession>
<dbReference type="InterPro" id="IPR050090">
    <property type="entry name" value="Tyrosine_recombinase_XerCD"/>
</dbReference>
<protein>
    <submittedName>
        <fullName evidence="7">Tyrosine recombinase XerC</fullName>
    </submittedName>
</protein>
<dbReference type="Gene3D" id="1.10.150.130">
    <property type="match status" value="1"/>
</dbReference>
<evidence type="ECO:0000256" key="1">
    <source>
        <dbReference type="ARBA" id="ARBA00022908"/>
    </source>
</evidence>
<dbReference type="GO" id="GO:0003677">
    <property type="term" value="F:DNA binding"/>
    <property type="evidence" value="ECO:0007669"/>
    <property type="project" value="UniProtKB-UniRule"/>
</dbReference>
<dbReference type="PROSITE" id="PS51898">
    <property type="entry name" value="TYR_RECOMBINASE"/>
    <property type="match status" value="1"/>
</dbReference>
<evidence type="ECO:0000259" key="6">
    <source>
        <dbReference type="PROSITE" id="PS51900"/>
    </source>
</evidence>
<dbReference type="SUPFAM" id="SSF56349">
    <property type="entry name" value="DNA breaking-rejoining enzymes"/>
    <property type="match status" value="1"/>
</dbReference>
<evidence type="ECO:0000256" key="3">
    <source>
        <dbReference type="ARBA" id="ARBA00023172"/>
    </source>
</evidence>
<dbReference type="InterPro" id="IPR044068">
    <property type="entry name" value="CB"/>
</dbReference>
<dbReference type="InterPro" id="IPR004107">
    <property type="entry name" value="Integrase_SAM-like_N"/>
</dbReference>
<evidence type="ECO:0000256" key="2">
    <source>
        <dbReference type="ARBA" id="ARBA00023125"/>
    </source>
</evidence>
<dbReference type="Pfam" id="PF02899">
    <property type="entry name" value="Phage_int_SAM_1"/>
    <property type="match status" value="1"/>
</dbReference>
<feature type="domain" description="Tyr recombinase" evidence="5">
    <location>
        <begin position="121"/>
        <end position="303"/>
    </location>
</feature>
<dbReference type="GO" id="GO:0015074">
    <property type="term" value="P:DNA integration"/>
    <property type="evidence" value="ECO:0007669"/>
    <property type="project" value="UniProtKB-KW"/>
</dbReference>
<evidence type="ECO:0000256" key="4">
    <source>
        <dbReference type="PROSITE-ProRule" id="PRU01248"/>
    </source>
</evidence>
<keyword evidence="3" id="KW-0233">DNA recombination</keyword>
<dbReference type="PANTHER" id="PTHR30349:SF90">
    <property type="entry name" value="TYROSINE RECOMBINASE XERD"/>
    <property type="match status" value="1"/>
</dbReference>
<comment type="caution">
    <text evidence="7">The sequence shown here is derived from an EMBL/GenBank/DDBJ whole genome shotgun (WGS) entry which is preliminary data.</text>
</comment>
<dbReference type="InterPro" id="IPR013762">
    <property type="entry name" value="Integrase-like_cat_sf"/>
</dbReference>
<reference evidence="7" key="1">
    <citation type="submission" date="2019-08" db="EMBL/GenBank/DDBJ databases">
        <authorList>
            <person name="Amaro Estrada I."/>
            <person name="Quiroz Castaneda R.E."/>
            <person name="Martinez Ocampo F."/>
            <person name="Rodriguez Camarillo S.D."/>
        </authorList>
    </citation>
    <scope>NUCLEOTIDE SEQUENCE</scope>
    <source>
        <strain evidence="7">MEX-30-184-02</strain>
    </source>
</reference>
<dbReference type="InterPro" id="IPR002104">
    <property type="entry name" value="Integrase_catalytic"/>
</dbReference>
<dbReference type="InterPro" id="IPR011010">
    <property type="entry name" value="DNA_brk_join_enz"/>
</dbReference>
<organism evidence="7">
    <name type="scientific">Anaplasma marginale</name>
    <dbReference type="NCBI Taxonomy" id="770"/>
    <lineage>
        <taxon>Bacteria</taxon>
        <taxon>Pseudomonadati</taxon>
        <taxon>Pseudomonadota</taxon>
        <taxon>Alphaproteobacteria</taxon>
        <taxon>Rickettsiales</taxon>
        <taxon>Anaplasmataceae</taxon>
        <taxon>Anaplasma</taxon>
    </lineage>
</organism>
<dbReference type="PROSITE" id="PS51900">
    <property type="entry name" value="CB"/>
    <property type="match status" value="1"/>
</dbReference>
<dbReference type="GO" id="GO:0006310">
    <property type="term" value="P:DNA recombination"/>
    <property type="evidence" value="ECO:0007669"/>
    <property type="project" value="UniProtKB-KW"/>
</dbReference>
<feature type="domain" description="Core-binding (CB)" evidence="6">
    <location>
        <begin position="8"/>
        <end position="100"/>
    </location>
</feature>
<dbReference type="Gene3D" id="1.10.443.10">
    <property type="entry name" value="Intergrase catalytic core"/>
    <property type="match status" value="1"/>
</dbReference>
<proteinExistence type="predicted"/>
<dbReference type="EMBL" id="VTCY01000019">
    <property type="protein sequence ID" value="KAB0450851.1"/>
    <property type="molecule type" value="Genomic_DNA"/>
</dbReference>
<dbReference type="AlphaFoldDB" id="A0A643CK32"/>
<dbReference type="Pfam" id="PF00589">
    <property type="entry name" value="Phage_integrase"/>
    <property type="match status" value="1"/>
</dbReference>
<gene>
    <name evidence="7" type="ORF">FY207_04950</name>
</gene>
<evidence type="ECO:0000313" key="7">
    <source>
        <dbReference type="EMBL" id="KAB0450851.1"/>
    </source>
</evidence>
<dbReference type="PANTHER" id="PTHR30349">
    <property type="entry name" value="PHAGE INTEGRASE-RELATED"/>
    <property type="match status" value="1"/>
</dbReference>
<keyword evidence="1" id="KW-0229">DNA integration</keyword>
<name>A0A643CK32_ANAMA</name>